<feature type="chain" id="PRO_5047439057" description="Altered inheritance of mitochondria protein 24, mitochondrial" evidence="1">
    <location>
        <begin position="17"/>
        <end position="287"/>
    </location>
</feature>
<dbReference type="Proteomes" id="UP001189429">
    <property type="component" value="Unassembled WGS sequence"/>
</dbReference>
<feature type="signal peptide" evidence="1">
    <location>
        <begin position="1"/>
        <end position="16"/>
    </location>
</feature>
<keyword evidence="3" id="KW-1185">Reference proteome</keyword>
<dbReference type="EMBL" id="CAUYUJ010015572">
    <property type="protein sequence ID" value="CAK0855780.1"/>
    <property type="molecule type" value="Genomic_DNA"/>
</dbReference>
<reference evidence="2" key="1">
    <citation type="submission" date="2023-10" db="EMBL/GenBank/DDBJ databases">
        <authorList>
            <person name="Chen Y."/>
            <person name="Shah S."/>
            <person name="Dougan E. K."/>
            <person name="Thang M."/>
            <person name="Chan C."/>
        </authorList>
    </citation>
    <scope>NUCLEOTIDE SEQUENCE [LARGE SCALE GENOMIC DNA]</scope>
</reference>
<evidence type="ECO:0008006" key="4">
    <source>
        <dbReference type="Google" id="ProtNLM"/>
    </source>
</evidence>
<keyword evidence="1" id="KW-0732">Signal</keyword>
<evidence type="ECO:0000256" key="1">
    <source>
        <dbReference type="SAM" id="SignalP"/>
    </source>
</evidence>
<gene>
    <name evidence="2" type="ORF">PCOR1329_LOCUS46326</name>
</gene>
<comment type="caution">
    <text evidence="2">The sequence shown here is derived from an EMBL/GenBank/DDBJ whole genome shotgun (WGS) entry which is preliminary data.</text>
</comment>
<organism evidence="2 3">
    <name type="scientific">Prorocentrum cordatum</name>
    <dbReference type="NCBI Taxonomy" id="2364126"/>
    <lineage>
        <taxon>Eukaryota</taxon>
        <taxon>Sar</taxon>
        <taxon>Alveolata</taxon>
        <taxon>Dinophyceae</taxon>
        <taxon>Prorocentrales</taxon>
        <taxon>Prorocentraceae</taxon>
        <taxon>Prorocentrum</taxon>
    </lineage>
</organism>
<proteinExistence type="predicted"/>
<evidence type="ECO:0000313" key="2">
    <source>
        <dbReference type="EMBL" id="CAK0855780.1"/>
    </source>
</evidence>
<protein>
    <recommendedName>
        <fullName evidence="4">Altered inheritance of mitochondria protein 24, mitochondrial</fullName>
    </recommendedName>
</protein>
<accession>A0ABN9UAZ1</accession>
<sequence>MLRILVTCTALVGALASRVKDDISLRTDAMTNASSGKNLCSRWLIVEYDDGSQEDGATFGSFRYLSDAWTSVVLFTKTESDGCTKTYTAMCEGGELQVKKVCGEKESIETRCLGGMSCFVSSRKSTFGTGDSGVVFHPDEDDVSLSSGKVVVYTVDPSKGINLEDAPGNYKWKAEWGCYCCKHSYGLENPFSFSSRRLAWKRGSDGNMECMLAWRMIGNGMDHENPADSSVLGVFALIPEFVMTFADMMTLTIGRHLACAATCPLRNPKYEANKHAFTKIQTDMDKY</sequence>
<evidence type="ECO:0000313" key="3">
    <source>
        <dbReference type="Proteomes" id="UP001189429"/>
    </source>
</evidence>
<name>A0ABN9UAZ1_9DINO</name>